<protein>
    <recommendedName>
        <fullName evidence="4">Farnesyl diphosphate synthase</fullName>
        <ecNumber evidence="3">2.5.1.10</ecNumber>
    </recommendedName>
    <alternativeName>
        <fullName evidence="10">(2E,6E)-farnesyl diphosphate synthase</fullName>
    </alternativeName>
    <alternativeName>
        <fullName evidence="9">Geranyltranstransferase</fullName>
    </alternativeName>
</protein>
<organism evidence="13 14">
    <name type="scientific">Candidatus Ornithocaccomicrobium faecavium</name>
    <dbReference type="NCBI Taxonomy" id="2840890"/>
    <lineage>
        <taxon>Bacteria</taxon>
        <taxon>Bacillati</taxon>
        <taxon>Bacillota</taxon>
        <taxon>Clostridia</taxon>
        <taxon>Candidatus Ornithocaccomicrobium</taxon>
    </lineage>
</organism>
<dbReference type="InterPro" id="IPR008949">
    <property type="entry name" value="Isoprenoid_synthase_dom_sf"/>
</dbReference>
<dbReference type="CDD" id="cd00685">
    <property type="entry name" value="Trans_IPPS_HT"/>
    <property type="match status" value="1"/>
</dbReference>
<keyword evidence="5 12" id="KW-0808">Transferase</keyword>
<dbReference type="Proteomes" id="UP000886884">
    <property type="component" value="Unassembled WGS sequence"/>
</dbReference>
<evidence type="ECO:0000313" key="14">
    <source>
        <dbReference type="Proteomes" id="UP000886884"/>
    </source>
</evidence>
<reference evidence="13" key="1">
    <citation type="submission" date="2020-10" db="EMBL/GenBank/DDBJ databases">
        <authorList>
            <person name="Gilroy R."/>
        </authorList>
    </citation>
    <scope>NUCLEOTIDE SEQUENCE</scope>
    <source>
        <strain evidence="13">CHK183-6373</strain>
    </source>
</reference>
<dbReference type="InterPro" id="IPR033749">
    <property type="entry name" value="Polyprenyl_synt_CS"/>
</dbReference>
<evidence type="ECO:0000256" key="6">
    <source>
        <dbReference type="ARBA" id="ARBA00022723"/>
    </source>
</evidence>
<dbReference type="SUPFAM" id="SSF48576">
    <property type="entry name" value="Terpenoid synthases"/>
    <property type="match status" value="1"/>
</dbReference>
<keyword evidence="7" id="KW-0460">Magnesium</keyword>
<dbReference type="GO" id="GO:0005737">
    <property type="term" value="C:cytoplasm"/>
    <property type="evidence" value="ECO:0007669"/>
    <property type="project" value="UniProtKB-ARBA"/>
</dbReference>
<dbReference type="AlphaFoldDB" id="A0A9D1P6Z5"/>
<keyword evidence="8" id="KW-0414">Isoprene biosynthesis</keyword>
<dbReference type="EMBL" id="DVOT01000125">
    <property type="protein sequence ID" value="HIV27645.1"/>
    <property type="molecule type" value="Genomic_DNA"/>
</dbReference>
<dbReference type="PROSITE" id="PS00723">
    <property type="entry name" value="POLYPRENYL_SYNTHASE_1"/>
    <property type="match status" value="1"/>
</dbReference>
<dbReference type="Gene3D" id="1.10.600.10">
    <property type="entry name" value="Farnesyl Diphosphate Synthase"/>
    <property type="match status" value="1"/>
</dbReference>
<dbReference type="InterPro" id="IPR053378">
    <property type="entry name" value="Prenyl_diphosphate_synthase"/>
</dbReference>
<dbReference type="PANTHER" id="PTHR43281">
    <property type="entry name" value="FARNESYL DIPHOSPHATE SYNTHASE"/>
    <property type="match status" value="1"/>
</dbReference>
<evidence type="ECO:0000256" key="3">
    <source>
        <dbReference type="ARBA" id="ARBA00012439"/>
    </source>
</evidence>
<reference evidence="13" key="2">
    <citation type="journal article" date="2021" name="PeerJ">
        <title>Extensive microbial diversity within the chicken gut microbiome revealed by metagenomics and culture.</title>
        <authorList>
            <person name="Gilroy R."/>
            <person name="Ravi A."/>
            <person name="Getino M."/>
            <person name="Pursley I."/>
            <person name="Horton D.L."/>
            <person name="Alikhan N.F."/>
            <person name="Baker D."/>
            <person name="Gharbi K."/>
            <person name="Hall N."/>
            <person name="Watson M."/>
            <person name="Adriaenssens E.M."/>
            <person name="Foster-Nyarko E."/>
            <person name="Jarju S."/>
            <person name="Secka A."/>
            <person name="Antonio M."/>
            <person name="Oren A."/>
            <person name="Chaudhuri R.R."/>
            <person name="La Ragione R."/>
            <person name="Hildebrand F."/>
            <person name="Pallen M.J."/>
        </authorList>
    </citation>
    <scope>NUCLEOTIDE SEQUENCE</scope>
    <source>
        <strain evidence="13">CHK183-6373</strain>
    </source>
</reference>
<name>A0A9D1P6Z5_9FIRM</name>
<evidence type="ECO:0000256" key="1">
    <source>
        <dbReference type="ARBA" id="ARBA00001946"/>
    </source>
</evidence>
<evidence type="ECO:0000256" key="7">
    <source>
        <dbReference type="ARBA" id="ARBA00022842"/>
    </source>
</evidence>
<comment type="similarity">
    <text evidence="2 12">Belongs to the FPP/GGPP synthase family.</text>
</comment>
<comment type="caution">
    <text evidence="13">The sequence shown here is derived from an EMBL/GenBank/DDBJ whole genome shotgun (WGS) entry which is preliminary data.</text>
</comment>
<keyword evidence="6" id="KW-0479">Metal-binding</keyword>
<dbReference type="GO" id="GO:0046872">
    <property type="term" value="F:metal ion binding"/>
    <property type="evidence" value="ECO:0007669"/>
    <property type="project" value="UniProtKB-KW"/>
</dbReference>
<gene>
    <name evidence="13" type="ORF">IAA64_06720</name>
</gene>
<evidence type="ECO:0000256" key="2">
    <source>
        <dbReference type="ARBA" id="ARBA00006706"/>
    </source>
</evidence>
<evidence type="ECO:0000256" key="9">
    <source>
        <dbReference type="ARBA" id="ARBA00032380"/>
    </source>
</evidence>
<dbReference type="NCBIfam" id="NF045485">
    <property type="entry name" value="FPPsyn"/>
    <property type="match status" value="1"/>
</dbReference>
<evidence type="ECO:0000256" key="4">
    <source>
        <dbReference type="ARBA" id="ARBA00015100"/>
    </source>
</evidence>
<dbReference type="SFLD" id="SFLDS00005">
    <property type="entry name" value="Isoprenoid_Synthase_Type_I"/>
    <property type="match status" value="1"/>
</dbReference>
<dbReference type="GO" id="GO:0004337">
    <property type="term" value="F:(2E,6E)-farnesyl diphosphate synthase activity"/>
    <property type="evidence" value="ECO:0007669"/>
    <property type="project" value="UniProtKB-EC"/>
</dbReference>
<evidence type="ECO:0000256" key="11">
    <source>
        <dbReference type="ARBA" id="ARBA00049399"/>
    </source>
</evidence>
<comment type="catalytic activity">
    <reaction evidence="11">
        <text>isopentenyl diphosphate + (2E)-geranyl diphosphate = (2E,6E)-farnesyl diphosphate + diphosphate</text>
        <dbReference type="Rhea" id="RHEA:19361"/>
        <dbReference type="ChEBI" id="CHEBI:33019"/>
        <dbReference type="ChEBI" id="CHEBI:58057"/>
        <dbReference type="ChEBI" id="CHEBI:128769"/>
        <dbReference type="ChEBI" id="CHEBI:175763"/>
        <dbReference type="EC" id="2.5.1.10"/>
    </reaction>
</comment>
<proteinExistence type="inferred from homology"/>
<dbReference type="FunFam" id="1.10.600.10:FF:000001">
    <property type="entry name" value="Geranylgeranyl diphosphate synthase"/>
    <property type="match status" value="1"/>
</dbReference>
<evidence type="ECO:0000256" key="5">
    <source>
        <dbReference type="ARBA" id="ARBA00022679"/>
    </source>
</evidence>
<evidence type="ECO:0000256" key="10">
    <source>
        <dbReference type="ARBA" id="ARBA00032873"/>
    </source>
</evidence>
<dbReference type="Pfam" id="PF00348">
    <property type="entry name" value="polyprenyl_synt"/>
    <property type="match status" value="1"/>
</dbReference>
<dbReference type="EC" id="2.5.1.10" evidence="3"/>
<accession>A0A9D1P6Z5</accession>
<dbReference type="SFLD" id="SFLDG01017">
    <property type="entry name" value="Polyprenyl_Transferase_Like"/>
    <property type="match status" value="1"/>
</dbReference>
<sequence length="290" mass="31547">MLEQYREAVEARLRTILPEEEMPPLSAAMRYSLLAGGKRLRPCMLLAAVAMMGEDWRGALEYACALEMIHTYSLIHDDLPAMDNDTLRRGKPTNHVIFGEGQAVLAGDGLLNCAYERMLADALAHPHSLERRVAAMAEIARGAGVEYMVRGQSLDLACEGQENVEAETLRQIHTGKTCGMFLGAMRGAGRFCGADAAAMDALTGYAHAFGLLFQYADDLLDVFSTPAELGKSIGKDADEGKLTAVRLFGVEGTRAQMKALCEEAVGHIAHFQEAAEPFIQLAADMLVRRK</sequence>
<evidence type="ECO:0000256" key="12">
    <source>
        <dbReference type="RuleBase" id="RU004466"/>
    </source>
</evidence>
<evidence type="ECO:0000256" key="8">
    <source>
        <dbReference type="ARBA" id="ARBA00023229"/>
    </source>
</evidence>
<dbReference type="InterPro" id="IPR000092">
    <property type="entry name" value="Polyprenyl_synt"/>
</dbReference>
<dbReference type="GO" id="GO:0016114">
    <property type="term" value="P:terpenoid biosynthetic process"/>
    <property type="evidence" value="ECO:0007669"/>
    <property type="project" value="UniProtKB-ARBA"/>
</dbReference>
<comment type="cofactor">
    <cofactor evidence="1">
        <name>Mg(2+)</name>
        <dbReference type="ChEBI" id="CHEBI:18420"/>
    </cofactor>
</comment>
<dbReference type="PANTHER" id="PTHR43281:SF1">
    <property type="entry name" value="FARNESYL DIPHOSPHATE SYNTHASE"/>
    <property type="match status" value="1"/>
</dbReference>
<evidence type="ECO:0000313" key="13">
    <source>
        <dbReference type="EMBL" id="HIV27645.1"/>
    </source>
</evidence>